<keyword evidence="2" id="KW-1185">Reference proteome</keyword>
<sequence length="434" mass="47815">MTTQVAEAANVEWTDSKLANDILSQIQNAASNVPPEQFVRAFSSCFDNEDIKVQFEAEIKHMADTIRRTKAGFEEVGVHVSEIDNIHYKRRDGSEPEPLQPTWEAYSEDFKAHLHHSSDSAKHLQLLCRDYIDTVLPAVHDPTMTDKDLKGIAEHWQDSMTFQEKPVEEYRVAFEDLKRNVTDFKIALKAAADDGKYVYTEHNRLAWQITELQALLYQQGRNAPVWVADGFAANEFGAETGNETGSAFGFGVALLLSAIAPFSMGAAVLDTLSGFGGASVSSFGGAGVSSFGGAGVSNFGGTGASSFGGASVSGFGVTTAPITDTYSINKAQLENLKKRFELNREQKRKFMAFESRLAECYEKIDFVATKMGTFAAFWSAVHLDAQFIHKKLNNAINANTRFGTFQVRQALGEKYAGDIYIALRQVLECYIVQD</sequence>
<accession>A0ACD3AEZ4</accession>
<name>A0ACD3AEZ4_9AGAR</name>
<dbReference type="EMBL" id="ML208524">
    <property type="protein sequence ID" value="TFK63412.1"/>
    <property type="molecule type" value="Genomic_DNA"/>
</dbReference>
<organism evidence="1 2">
    <name type="scientific">Pluteus cervinus</name>
    <dbReference type="NCBI Taxonomy" id="181527"/>
    <lineage>
        <taxon>Eukaryota</taxon>
        <taxon>Fungi</taxon>
        <taxon>Dikarya</taxon>
        <taxon>Basidiomycota</taxon>
        <taxon>Agaricomycotina</taxon>
        <taxon>Agaricomycetes</taxon>
        <taxon>Agaricomycetidae</taxon>
        <taxon>Agaricales</taxon>
        <taxon>Pluteineae</taxon>
        <taxon>Pluteaceae</taxon>
        <taxon>Pluteus</taxon>
    </lineage>
</organism>
<dbReference type="Proteomes" id="UP000308600">
    <property type="component" value="Unassembled WGS sequence"/>
</dbReference>
<protein>
    <submittedName>
        <fullName evidence="1">Uncharacterized protein</fullName>
    </submittedName>
</protein>
<gene>
    <name evidence="1" type="ORF">BDN72DRAFT_902441</name>
</gene>
<evidence type="ECO:0000313" key="1">
    <source>
        <dbReference type="EMBL" id="TFK63412.1"/>
    </source>
</evidence>
<reference evidence="1 2" key="1">
    <citation type="journal article" date="2019" name="Nat. Ecol. Evol.">
        <title>Megaphylogeny resolves global patterns of mushroom evolution.</title>
        <authorList>
            <person name="Varga T."/>
            <person name="Krizsan K."/>
            <person name="Foldi C."/>
            <person name="Dima B."/>
            <person name="Sanchez-Garcia M."/>
            <person name="Sanchez-Ramirez S."/>
            <person name="Szollosi G.J."/>
            <person name="Szarkandi J.G."/>
            <person name="Papp V."/>
            <person name="Albert L."/>
            <person name="Andreopoulos W."/>
            <person name="Angelini C."/>
            <person name="Antonin V."/>
            <person name="Barry K.W."/>
            <person name="Bougher N.L."/>
            <person name="Buchanan P."/>
            <person name="Buyck B."/>
            <person name="Bense V."/>
            <person name="Catcheside P."/>
            <person name="Chovatia M."/>
            <person name="Cooper J."/>
            <person name="Damon W."/>
            <person name="Desjardin D."/>
            <person name="Finy P."/>
            <person name="Geml J."/>
            <person name="Haridas S."/>
            <person name="Hughes K."/>
            <person name="Justo A."/>
            <person name="Karasinski D."/>
            <person name="Kautmanova I."/>
            <person name="Kiss B."/>
            <person name="Kocsube S."/>
            <person name="Kotiranta H."/>
            <person name="LaButti K.M."/>
            <person name="Lechner B.E."/>
            <person name="Liimatainen K."/>
            <person name="Lipzen A."/>
            <person name="Lukacs Z."/>
            <person name="Mihaltcheva S."/>
            <person name="Morgado L.N."/>
            <person name="Niskanen T."/>
            <person name="Noordeloos M.E."/>
            <person name="Ohm R.A."/>
            <person name="Ortiz-Santana B."/>
            <person name="Ovrebo C."/>
            <person name="Racz N."/>
            <person name="Riley R."/>
            <person name="Savchenko A."/>
            <person name="Shiryaev A."/>
            <person name="Soop K."/>
            <person name="Spirin V."/>
            <person name="Szebenyi C."/>
            <person name="Tomsovsky M."/>
            <person name="Tulloss R.E."/>
            <person name="Uehling J."/>
            <person name="Grigoriev I.V."/>
            <person name="Vagvolgyi C."/>
            <person name="Papp T."/>
            <person name="Martin F.M."/>
            <person name="Miettinen O."/>
            <person name="Hibbett D.S."/>
            <person name="Nagy L.G."/>
        </authorList>
    </citation>
    <scope>NUCLEOTIDE SEQUENCE [LARGE SCALE GENOMIC DNA]</scope>
    <source>
        <strain evidence="1 2">NL-1719</strain>
    </source>
</reference>
<evidence type="ECO:0000313" key="2">
    <source>
        <dbReference type="Proteomes" id="UP000308600"/>
    </source>
</evidence>
<proteinExistence type="predicted"/>